<protein>
    <submittedName>
        <fullName evidence="1">Uncharacterized protein</fullName>
    </submittedName>
</protein>
<dbReference type="AlphaFoldDB" id="A0A3P6TIF4"/>
<evidence type="ECO:0000313" key="1">
    <source>
        <dbReference type="EMBL" id="VDK87892.1"/>
    </source>
</evidence>
<feature type="non-terminal residue" evidence="1">
    <location>
        <position position="118"/>
    </location>
</feature>
<gene>
    <name evidence="1" type="ORF">NLS_LOCUS8392</name>
</gene>
<dbReference type="Gene3D" id="3.20.20.70">
    <property type="entry name" value="Aldolase class I"/>
    <property type="match status" value="1"/>
</dbReference>
<keyword evidence="2" id="KW-1185">Reference proteome</keyword>
<name>A0A3P6TIF4_LITSI</name>
<dbReference type="SUPFAM" id="SSF51569">
    <property type="entry name" value="Aldolase"/>
    <property type="match status" value="1"/>
</dbReference>
<dbReference type="Proteomes" id="UP000277928">
    <property type="component" value="Unassembled WGS sequence"/>
</dbReference>
<reference evidence="1 2" key="1">
    <citation type="submission" date="2018-08" db="EMBL/GenBank/DDBJ databases">
        <authorList>
            <person name="Laetsch R D."/>
            <person name="Stevens L."/>
            <person name="Kumar S."/>
            <person name="Blaxter L. M."/>
        </authorList>
    </citation>
    <scope>NUCLEOTIDE SEQUENCE [LARGE SCALE GENOMIC DNA]</scope>
</reference>
<accession>A0A3P6TIF4</accession>
<organism evidence="1 2">
    <name type="scientific">Litomosoides sigmodontis</name>
    <name type="common">Filarial nematode worm</name>
    <dbReference type="NCBI Taxonomy" id="42156"/>
    <lineage>
        <taxon>Eukaryota</taxon>
        <taxon>Metazoa</taxon>
        <taxon>Ecdysozoa</taxon>
        <taxon>Nematoda</taxon>
        <taxon>Chromadorea</taxon>
        <taxon>Rhabditida</taxon>
        <taxon>Spirurina</taxon>
        <taxon>Spiruromorpha</taxon>
        <taxon>Filarioidea</taxon>
        <taxon>Onchocercidae</taxon>
        <taxon>Litomosoides</taxon>
    </lineage>
</organism>
<proteinExistence type="predicted"/>
<dbReference type="STRING" id="42156.A0A3P6TIF4"/>
<dbReference type="InterPro" id="IPR013785">
    <property type="entry name" value="Aldolase_TIM"/>
</dbReference>
<dbReference type="OrthoDB" id="70823at2759"/>
<dbReference type="EMBL" id="UYRX01001048">
    <property type="protein sequence ID" value="VDK87892.1"/>
    <property type="molecule type" value="Genomic_DNA"/>
</dbReference>
<sequence>MIGKDFSAEKFNNLTDDLHFLKESTIAEVIDTVRQRAQSMIAADDQLLKLISFIDLTTLNSDDTNGVVERLIDKAVLPYPAKAETKCAAVCVYPARIAGARRYMQSKYDQQQSLPICS</sequence>
<evidence type="ECO:0000313" key="2">
    <source>
        <dbReference type="Proteomes" id="UP000277928"/>
    </source>
</evidence>